<name>A0A0C2JGC5_THEKT</name>
<reference evidence="1 2" key="1">
    <citation type="journal article" date="2014" name="Genome Biol. Evol.">
        <title>The genome of the myxosporean Thelohanellus kitauei shows adaptations to nutrient acquisition within its fish host.</title>
        <authorList>
            <person name="Yang Y."/>
            <person name="Xiong J."/>
            <person name="Zhou Z."/>
            <person name="Huo F."/>
            <person name="Miao W."/>
            <person name="Ran C."/>
            <person name="Liu Y."/>
            <person name="Zhang J."/>
            <person name="Feng J."/>
            <person name="Wang M."/>
            <person name="Wang M."/>
            <person name="Wang L."/>
            <person name="Yao B."/>
        </authorList>
    </citation>
    <scope>NUCLEOTIDE SEQUENCE [LARGE SCALE GENOMIC DNA]</scope>
    <source>
        <strain evidence="1">Wuqing</strain>
    </source>
</reference>
<proteinExistence type="predicted"/>
<gene>
    <name evidence="1" type="ORF">RF11_08142</name>
</gene>
<dbReference type="OrthoDB" id="10060419at2759"/>
<protein>
    <submittedName>
        <fullName evidence="1">Protein ZBED8</fullName>
    </submittedName>
</protein>
<evidence type="ECO:0000313" key="1">
    <source>
        <dbReference type="EMBL" id="KII68268.1"/>
    </source>
</evidence>
<dbReference type="AlphaFoldDB" id="A0A0C2JGC5"/>
<keyword evidence="2" id="KW-1185">Reference proteome</keyword>
<evidence type="ECO:0000313" key="2">
    <source>
        <dbReference type="Proteomes" id="UP000031668"/>
    </source>
</evidence>
<dbReference type="EMBL" id="JWZT01002875">
    <property type="protein sequence ID" value="KII68268.1"/>
    <property type="molecule type" value="Genomic_DNA"/>
</dbReference>
<dbReference type="Proteomes" id="UP000031668">
    <property type="component" value="Unassembled WGS sequence"/>
</dbReference>
<dbReference type="PANTHER" id="PTHR45913:SF22">
    <property type="entry name" value="SCAN BOX DOMAIN-CONTAINING PROTEIN"/>
    <property type="match status" value="1"/>
</dbReference>
<comment type="caution">
    <text evidence="1">The sequence shown here is derived from an EMBL/GenBank/DDBJ whole genome shotgun (WGS) entry which is preliminary data.</text>
</comment>
<dbReference type="PANTHER" id="PTHR45913">
    <property type="entry name" value="EPM2A-INTERACTING PROTEIN 1"/>
    <property type="match status" value="1"/>
</dbReference>
<accession>A0A0C2JGC5</accession>
<sequence>MAAVEESHLVALKIARAMKPNTIADELLFQTAKHIVRVMIGEEYVNKLNCTYISLDTLHGRIADISADILDQIIQVMKSSTLAIISIQLDESTDLEIIYWFQGVYMNDILEISIIRFQTS</sequence>
<organism evidence="1 2">
    <name type="scientific">Thelohanellus kitauei</name>
    <name type="common">Myxosporean</name>
    <dbReference type="NCBI Taxonomy" id="669202"/>
    <lineage>
        <taxon>Eukaryota</taxon>
        <taxon>Metazoa</taxon>
        <taxon>Cnidaria</taxon>
        <taxon>Myxozoa</taxon>
        <taxon>Myxosporea</taxon>
        <taxon>Bivalvulida</taxon>
        <taxon>Platysporina</taxon>
        <taxon>Myxobolidae</taxon>
        <taxon>Thelohanellus</taxon>
    </lineage>
</organism>